<dbReference type="EMBL" id="ABLOJW010000001">
    <property type="protein sequence ID" value="EKT4090656.1"/>
    <property type="molecule type" value="Genomic_DNA"/>
</dbReference>
<feature type="compositionally biased region" description="Polar residues" evidence="1">
    <location>
        <begin position="52"/>
        <end position="64"/>
    </location>
</feature>
<sequence length="73" mass="7669">MTTQTTQKHTIKKAGLTLASKPIAEGETVELPADLVPWAVERGFIDAPDADSSPNPSRKANGQATPAIAQEAK</sequence>
<gene>
    <name evidence="2" type="ORF">QEG23_000125</name>
    <name evidence="3" type="ORF">REH87_002632</name>
</gene>
<name>A0AAI9FSN8_STEMA</name>
<dbReference type="RefSeq" id="WP_049403053.1">
    <property type="nucleotide sequence ID" value="NZ_CP056088.1"/>
</dbReference>
<feature type="region of interest" description="Disordered" evidence="1">
    <location>
        <begin position="1"/>
        <end position="24"/>
    </location>
</feature>
<dbReference type="Proteomes" id="UP001225498">
    <property type="component" value="Unassembled WGS sequence"/>
</dbReference>
<dbReference type="Proteomes" id="UP001218208">
    <property type="component" value="Unassembled WGS sequence"/>
</dbReference>
<reference evidence="2" key="1">
    <citation type="submission" date="2022-07" db="EMBL/GenBank/DDBJ databases">
        <authorList>
            <consortium name="DAFM: The Division of Animal and Food Microbiology"/>
        </authorList>
    </citation>
    <scope>NUCLEOTIDE SEQUENCE</scope>
    <source>
        <strain evidence="2">19MO01SH01-2</strain>
    </source>
</reference>
<organism evidence="2 4">
    <name type="scientific">Stenotrophomonas maltophilia</name>
    <name type="common">Pseudomonas maltophilia</name>
    <name type="synonym">Xanthomonas maltophilia</name>
    <dbReference type="NCBI Taxonomy" id="40324"/>
    <lineage>
        <taxon>Bacteria</taxon>
        <taxon>Pseudomonadati</taxon>
        <taxon>Pseudomonadota</taxon>
        <taxon>Gammaproteobacteria</taxon>
        <taxon>Lysobacterales</taxon>
        <taxon>Lysobacteraceae</taxon>
        <taxon>Stenotrophomonas</taxon>
        <taxon>Stenotrophomonas maltophilia group</taxon>
    </lineage>
</organism>
<evidence type="ECO:0000313" key="4">
    <source>
        <dbReference type="Proteomes" id="UP001218208"/>
    </source>
</evidence>
<dbReference type="AlphaFoldDB" id="A0AAI9FSN8"/>
<evidence type="ECO:0000313" key="3">
    <source>
        <dbReference type="EMBL" id="EKZ1927610.1"/>
    </source>
</evidence>
<dbReference type="EMBL" id="ABLTIR010000059">
    <property type="protein sequence ID" value="EKZ1927610.1"/>
    <property type="molecule type" value="Genomic_DNA"/>
</dbReference>
<protein>
    <submittedName>
        <fullName evidence="2">Uncharacterized protein</fullName>
    </submittedName>
</protein>
<evidence type="ECO:0000313" key="2">
    <source>
        <dbReference type="EMBL" id="EKT4090656.1"/>
    </source>
</evidence>
<evidence type="ECO:0000256" key="1">
    <source>
        <dbReference type="SAM" id="MobiDB-lite"/>
    </source>
</evidence>
<comment type="caution">
    <text evidence="2">The sequence shown here is derived from an EMBL/GenBank/DDBJ whole genome shotgun (WGS) entry which is preliminary data.</text>
</comment>
<reference evidence="3" key="2">
    <citation type="submission" date="2023-08" db="EMBL/GenBank/DDBJ databases">
        <authorList>
            <consortium name="Clinical and Environmental Microbiology Branch: Whole genome sequencing antimicrobial resistance pathogens in the healthcare setting"/>
        </authorList>
    </citation>
    <scope>NUCLEOTIDE SEQUENCE</scope>
    <source>
        <strain evidence="3">2023CJ-00293</strain>
    </source>
</reference>
<accession>A0AAI9FSN8</accession>
<proteinExistence type="predicted"/>
<feature type="region of interest" description="Disordered" evidence="1">
    <location>
        <begin position="45"/>
        <end position="73"/>
    </location>
</feature>